<reference evidence="2 4" key="1">
    <citation type="journal article" date="2017" name="Nature">
        <title>The sunflower genome provides insights into oil metabolism, flowering and Asterid evolution.</title>
        <authorList>
            <person name="Badouin H."/>
            <person name="Gouzy J."/>
            <person name="Grassa C.J."/>
            <person name="Murat F."/>
            <person name="Staton S.E."/>
            <person name="Cottret L."/>
            <person name="Lelandais-Briere C."/>
            <person name="Owens G.L."/>
            <person name="Carrere S."/>
            <person name="Mayjonade B."/>
            <person name="Legrand L."/>
            <person name="Gill N."/>
            <person name="Kane N.C."/>
            <person name="Bowers J.E."/>
            <person name="Hubner S."/>
            <person name="Bellec A."/>
            <person name="Berard A."/>
            <person name="Berges H."/>
            <person name="Blanchet N."/>
            <person name="Boniface M.C."/>
            <person name="Brunel D."/>
            <person name="Catrice O."/>
            <person name="Chaidir N."/>
            <person name="Claudel C."/>
            <person name="Donnadieu C."/>
            <person name="Faraut T."/>
            <person name="Fievet G."/>
            <person name="Helmstetter N."/>
            <person name="King M."/>
            <person name="Knapp S.J."/>
            <person name="Lai Z."/>
            <person name="Le Paslier M.C."/>
            <person name="Lippi Y."/>
            <person name="Lorenzon L."/>
            <person name="Mandel J.R."/>
            <person name="Marage G."/>
            <person name="Marchand G."/>
            <person name="Marquand E."/>
            <person name="Bret-Mestries E."/>
            <person name="Morien E."/>
            <person name="Nambeesan S."/>
            <person name="Nguyen T."/>
            <person name="Pegot-Espagnet P."/>
            <person name="Pouilly N."/>
            <person name="Raftis F."/>
            <person name="Sallet E."/>
            <person name="Schiex T."/>
            <person name="Thomas J."/>
            <person name="Vandecasteele C."/>
            <person name="Vares D."/>
            <person name="Vear F."/>
            <person name="Vautrin S."/>
            <person name="Crespi M."/>
            <person name="Mangin B."/>
            <person name="Burke J.M."/>
            <person name="Salse J."/>
            <person name="Munos S."/>
            <person name="Vincourt P."/>
            <person name="Rieseberg L.H."/>
            <person name="Langlade N.B."/>
        </authorList>
    </citation>
    <scope>NUCLEOTIDE SEQUENCE [LARGE SCALE GENOMIC DNA]</scope>
    <source>
        <strain evidence="4">cv. SF193</strain>
        <tissue evidence="2">Leaves</tissue>
    </source>
</reference>
<feature type="compositionally biased region" description="Basic and acidic residues" evidence="1">
    <location>
        <begin position="87"/>
        <end position="99"/>
    </location>
</feature>
<reference evidence="3" key="2">
    <citation type="submission" date="2017-02" db="EMBL/GenBank/DDBJ databases">
        <title>Sunflower complete genome.</title>
        <authorList>
            <person name="Langlade N."/>
            <person name="Munos S."/>
        </authorList>
    </citation>
    <scope>NUCLEOTIDE SEQUENCE [LARGE SCALE GENOMIC DNA]</scope>
    <source>
        <tissue evidence="3">Leaves</tissue>
    </source>
</reference>
<dbReference type="PANTHER" id="PTHR37250:SF1">
    <property type="entry name" value="OS05G0496000 PROTEIN"/>
    <property type="match status" value="1"/>
</dbReference>
<dbReference type="FunCoup" id="A0A251TKF7">
    <property type="interactions" value="152"/>
</dbReference>
<keyword evidence="4" id="KW-1185">Reference proteome</keyword>
<dbReference type="Proteomes" id="UP000215914">
    <property type="component" value="Chromosome 10"/>
</dbReference>
<proteinExistence type="predicted"/>
<reference evidence="2" key="3">
    <citation type="submission" date="2020-06" db="EMBL/GenBank/DDBJ databases">
        <title>Helianthus annuus Genome sequencing and assembly Release 2.</title>
        <authorList>
            <person name="Gouzy J."/>
            <person name="Langlade N."/>
            <person name="Munos S."/>
        </authorList>
    </citation>
    <scope>NUCLEOTIDE SEQUENCE</scope>
    <source>
        <tissue evidence="2">Leaves</tissue>
    </source>
</reference>
<dbReference type="PANTHER" id="PTHR37250">
    <property type="entry name" value="OS05G0496000 PROTEIN"/>
    <property type="match status" value="1"/>
</dbReference>
<name>A0A251TKF7_HELAN</name>
<sequence>MEFNSADDVSGTKKEPETVEDKGSGDVNMEASNDDDVMRAGGFGARDDISSFLPVASDSTDFEASLRDARQYEEPQKDVCRPGLGWNKEDVKKKKKEQD</sequence>
<evidence type="ECO:0000256" key="1">
    <source>
        <dbReference type="SAM" id="MobiDB-lite"/>
    </source>
</evidence>
<dbReference type="EMBL" id="MNCJ02000325">
    <property type="protein sequence ID" value="KAF5786027.1"/>
    <property type="molecule type" value="Genomic_DNA"/>
</dbReference>
<dbReference type="OrthoDB" id="2012753at2759"/>
<feature type="region of interest" description="Disordered" evidence="1">
    <location>
        <begin position="73"/>
        <end position="99"/>
    </location>
</feature>
<dbReference type="InParanoid" id="A0A251TKF7"/>
<dbReference type="AlphaFoldDB" id="A0A251TKF7"/>
<evidence type="ECO:0000313" key="2">
    <source>
        <dbReference type="EMBL" id="KAF5786027.1"/>
    </source>
</evidence>
<feature type="compositionally biased region" description="Basic and acidic residues" evidence="1">
    <location>
        <begin position="10"/>
        <end position="24"/>
    </location>
</feature>
<evidence type="ECO:0000313" key="3">
    <source>
        <dbReference type="EMBL" id="OTG11394.1"/>
    </source>
</evidence>
<accession>A0A251TKF7</accession>
<gene>
    <name evidence="3" type="ORF">HannXRQ_Chr10g0298211</name>
    <name evidence="2" type="ORF">HanXRQr2_Chr10g0435771</name>
</gene>
<dbReference type="Gramene" id="mRNA:HanXRQr2_Chr10g0435771">
    <property type="protein sequence ID" value="mRNA:HanXRQr2_Chr10g0435771"/>
    <property type="gene ID" value="HanXRQr2_Chr10g0435771"/>
</dbReference>
<protein>
    <submittedName>
        <fullName evidence="3">Uncharacterized protein</fullName>
    </submittedName>
</protein>
<dbReference type="EMBL" id="CM007899">
    <property type="protein sequence ID" value="OTG11394.1"/>
    <property type="molecule type" value="Genomic_DNA"/>
</dbReference>
<evidence type="ECO:0000313" key="4">
    <source>
        <dbReference type="Proteomes" id="UP000215914"/>
    </source>
</evidence>
<organism evidence="3 4">
    <name type="scientific">Helianthus annuus</name>
    <name type="common">Common sunflower</name>
    <dbReference type="NCBI Taxonomy" id="4232"/>
    <lineage>
        <taxon>Eukaryota</taxon>
        <taxon>Viridiplantae</taxon>
        <taxon>Streptophyta</taxon>
        <taxon>Embryophyta</taxon>
        <taxon>Tracheophyta</taxon>
        <taxon>Spermatophyta</taxon>
        <taxon>Magnoliopsida</taxon>
        <taxon>eudicotyledons</taxon>
        <taxon>Gunneridae</taxon>
        <taxon>Pentapetalae</taxon>
        <taxon>asterids</taxon>
        <taxon>campanulids</taxon>
        <taxon>Asterales</taxon>
        <taxon>Asteraceae</taxon>
        <taxon>Asteroideae</taxon>
        <taxon>Heliantheae alliance</taxon>
        <taxon>Heliantheae</taxon>
        <taxon>Helianthus</taxon>
    </lineage>
</organism>
<feature type="region of interest" description="Disordered" evidence="1">
    <location>
        <begin position="1"/>
        <end position="42"/>
    </location>
</feature>